<evidence type="ECO:0000313" key="3">
    <source>
        <dbReference type="Proteomes" id="UP001519667"/>
    </source>
</evidence>
<keyword evidence="3" id="KW-1185">Reference proteome</keyword>
<dbReference type="EMBL" id="JAGTIS010000020">
    <property type="protein sequence ID" value="MBT8769099.1"/>
    <property type="molecule type" value="Genomic_DNA"/>
</dbReference>
<feature type="signal peptide" evidence="1">
    <location>
        <begin position="1"/>
        <end position="19"/>
    </location>
</feature>
<dbReference type="RefSeq" id="WP_215380491.1">
    <property type="nucleotide sequence ID" value="NZ_JAGTIS010000020.1"/>
</dbReference>
<proteinExistence type="predicted"/>
<organism evidence="2 3">
    <name type="scientific">Metapseudomonas boanensis</name>
    <dbReference type="NCBI Taxonomy" id="2822138"/>
    <lineage>
        <taxon>Bacteria</taxon>
        <taxon>Pseudomonadati</taxon>
        <taxon>Pseudomonadota</taxon>
        <taxon>Gammaproteobacteria</taxon>
        <taxon>Pseudomonadales</taxon>
        <taxon>Pseudomonadaceae</taxon>
        <taxon>Metapseudomonas</taxon>
    </lineage>
</organism>
<reference evidence="2 3" key="1">
    <citation type="submission" date="2021-04" db="EMBL/GenBank/DDBJ databases">
        <title>Pseudomonas boanensis sp. nov., a bacterium isolated from river water used for household purposes in Boane District, Mozambique.</title>
        <authorList>
            <person name="Nicklasson M."/>
            <person name="Martin-Rodriguez A.J."/>
            <person name="Thorell K."/>
            <person name="Neves L."/>
            <person name="Mussagy A."/>
            <person name="Rydberg H.A."/>
            <person name="Hernroth B."/>
            <person name="Svensson-Stadler L."/>
            <person name="Sjoling A."/>
        </authorList>
    </citation>
    <scope>NUCLEOTIDE SEQUENCE [LARGE SCALE GENOMIC DNA]</scope>
    <source>
        <strain evidence="2 3">DB1</strain>
    </source>
</reference>
<comment type="caution">
    <text evidence="2">The sequence shown here is derived from an EMBL/GenBank/DDBJ whole genome shotgun (WGS) entry which is preliminary data.</text>
</comment>
<dbReference type="Gene3D" id="2.30.140.50">
    <property type="entry name" value="Protein of unknown function DUF2790"/>
    <property type="match status" value="1"/>
</dbReference>
<accession>A0ABS5XN16</accession>
<dbReference type="InterPro" id="IPR021245">
    <property type="entry name" value="DUF2790"/>
</dbReference>
<evidence type="ECO:0000313" key="2">
    <source>
        <dbReference type="EMBL" id="MBT8769099.1"/>
    </source>
</evidence>
<dbReference type="Proteomes" id="UP001519667">
    <property type="component" value="Unassembled WGS sequence"/>
</dbReference>
<protein>
    <submittedName>
        <fullName evidence="2">DUF2790 domain-containing protein</fullName>
    </submittedName>
</protein>
<feature type="chain" id="PRO_5045600083" evidence="1">
    <location>
        <begin position="20"/>
        <end position="86"/>
    </location>
</feature>
<evidence type="ECO:0000256" key="1">
    <source>
        <dbReference type="SAM" id="SignalP"/>
    </source>
</evidence>
<name>A0ABS5XN16_9GAMM</name>
<sequence length="86" mass="9530">MKSLIIALTLSLAATGALAGSMDQEAQPPVTQYTYGMHLDIARVVEMTDLSTFCGIMPARMTYEDSQMQRNTIEYLVWGTGCKNDY</sequence>
<dbReference type="Pfam" id="PF10976">
    <property type="entry name" value="DUF2790"/>
    <property type="match status" value="1"/>
</dbReference>
<keyword evidence="1" id="KW-0732">Signal</keyword>
<gene>
    <name evidence="2" type="ORF">J7302_23625</name>
</gene>